<sequence length="173" mass="19315">MSHFISKSGAGKAATLCVMLLLAGCSTYFSKPALYVPPANSPDIAKIRLMGAPMSYALYQKDSDGKETGGWVQEHSAYFNILLGNTHNLGFPKLKNKDYSDTFFETTLLPDRLTTIHHSLHGGCSVNLDFTPKKKALYEVHYSYADKTGYCVIYVKEIKYDADMGIYYEDNVK</sequence>
<dbReference type="PROSITE" id="PS51257">
    <property type="entry name" value="PROKAR_LIPOPROTEIN"/>
    <property type="match status" value="1"/>
</dbReference>
<organism evidence="1 2">
    <name type="scientific">Phytobacter ursingii</name>
    <dbReference type="NCBI Taxonomy" id="1972431"/>
    <lineage>
        <taxon>Bacteria</taxon>
        <taxon>Pseudomonadati</taxon>
        <taxon>Pseudomonadota</taxon>
        <taxon>Gammaproteobacteria</taxon>
        <taxon>Enterobacterales</taxon>
        <taxon>Enterobacteriaceae</taxon>
        <taxon>Phytobacter</taxon>
    </lineage>
</organism>
<keyword evidence="2" id="KW-1185">Reference proteome</keyword>
<evidence type="ECO:0000313" key="1">
    <source>
        <dbReference type="EMBL" id="MDV2865778.1"/>
    </source>
</evidence>
<dbReference type="RefSeq" id="WP_229222878.1">
    <property type="nucleotide sequence ID" value="NZ_JAWJAC010000028.1"/>
</dbReference>
<dbReference type="Proteomes" id="UP001286589">
    <property type="component" value="Unassembled WGS sequence"/>
</dbReference>
<proteinExistence type="predicted"/>
<protein>
    <recommendedName>
        <fullName evidence="3">Lipoprotein</fullName>
    </recommendedName>
</protein>
<accession>A0AB35RUY7</accession>
<comment type="caution">
    <text evidence="1">The sequence shown here is derived from an EMBL/GenBank/DDBJ whole genome shotgun (WGS) entry which is preliminary data.</text>
</comment>
<name>A0AB35RUY7_9ENTR</name>
<evidence type="ECO:0000313" key="2">
    <source>
        <dbReference type="Proteomes" id="UP001286589"/>
    </source>
</evidence>
<dbReference type="AlphaFoldDB" id="A0AB35RUY7"/>
<evidence type="ECO:0008006" key="3">
    <source>
        <dbReference type="Google" id="ProtNLM"/>
    </source>
</evidence>
<gene>
    <name evidence="1" type="ORF">R0H02_25370</name>
</gene>
<dbReference type="EMBL" id="JAWJAC010000028">
    <property type="protein sequence ID" value="MDV2865778.1"/>
    <property type="molecule type" value="Genomic_DNA"/>
</dbReference>
<reference evidence="1 2" key="1">
    <citation type="submission" date="2023-10" db="EMBL/GenBank/DDBJ databases">
        <title>Phytobacter spp. The emergence of a new genus of hospital-origin enterobacteria encoding carbapenemases in Argentina.</title>
        <authorList>
            <person name="Vay C."/>
            <person name="Almuzara M."/>
            <person name="Traglia G.M."/>
            <person name="Campos J."/>
        </authorList>
    </citation>
    <scope>NUCLEOTIDE SEQUENCE [LARGE SCALE GENOMIC DNA]</scope>
    <source>
        <strain evidence="1 2">CVMA36</strain>
    </source>
</reference>